<reference evidence="1" key="1">
    <citation type="journal article" date="2020" name="Cell">
        <title>Large-Scale Comparative Analyses of Tick Genomes Elucidate Their Genetic Diversity and Vector Capacities.</title>
        <authorList>
            <consortium name="Tick Genome and Microbiome Consortium (TIGMIC)"/>
            <person name="Jia N."/>
            <person name="Wang J."/>
            <person name="Shi W."/>
            <person name="Du L."/>
            <person name="Sun Y."/>
            <person name="Zhan W."/>
            <person name="Jiang J.F."/>
            <person name="Wang Q."/>
            <person name="Zhang B."/>
            <person name="Ji P."/>
            <person name="Bell-Sakyi L."/>
            <person name="Cui X.M."/>
            <person name="Yuan T.T."/>
            <person name="Jiang B.G."/>
            <person name="Yang W.F."/>
            <person name="Lam T.T."/>
            <person name="Chang Q.C."/>
            <person name="Ding S.J."/>
            <person name="Wang X.J."/>
            <person name="Zhu J.G."/>
            <person name="Ruan X.D."/>
            <person name="Zhao L."/>
            <person name="Wei J.T."/>
            <person name="Ye R.Z."/>
            <person name="Que T.C."/>
            <person name="Du C.H."/>
            <person name="Zhou Y.H."/>
            <person name="Cheng J.X."/>
            <person name="Dai P.F."/>
            <person name="Guo W.B."/>
            <person name="Han X.H."/>
            <person name="Huang E.J."/>
            <person name="Li L.F."/>
            <person name="Wei W."/>
            <person name="Gao Y.C."/>
            <person name="Liu J.Z."/>
            <person name="Shao H.Z."/>
            <person name="Wang X."/>
            <person name="Wang C.C."/>
            <person name="Yang T.C."/>
            <person name="Huo Q.B."/>
            <person name="Li W."/>
            <person name="Chen H.Y."/>
            <person name="Chen S.E."/>
            <person name="Zhou L.G."/>
            <person name="Ni X.B."/>
            <person name="Tian J.H."/>
            <person name="Sheng Y."/>
            <person name="Liu T."/>
            <person name="Pan Y.S."/>
            <person name="Xia L.Y."/>
            <person name="Li J."/>
            <person name="Zhao F."/>
            <person name="Cao W.C."/>
        </authorList>
    </citation>
    <scope>NUCLEOTIDE SEQUENCE</scope>
    <source>
        <strain evidence="1">Rmic-2018</strain>
    </source>
</reference>
<reference evidence="1" key="2">
    <citation type="submission" date="2021-09" db="EMBL/GenBank/DDBJ databases">
        <authorList>
            <person name="Jia N."/>
            <person name="Wang J."/>
            <person name="Shi W."/>
            <person name="Du L."/>
            <person name="Sun Y."/>
            <person name="Zhan W."/>
            <person name="Jiang J."/>
            <person name="Wang Q."/>
            <person name="Zhang B."/>
            <person name="Ji P."/>
            <person name="Sakyi L.B."/>
            <person name="Cui X."/>
            <person name="Yuan T."/>
            <person name="Jiang B."/>
            <person name="Yang W."/>
            <person name="Lam T.T.-Y."/>
            <person name="Chang Q."/>
            <person name="Ding S."/>
            <person name="Wang X."/>
            <person name="Zhu J."/>
            <person name="Ruan X."/>
            <person name="Zhao L."/>
            <person name="Wei J."/>
            <person name="Que T."/>
            <person name="Du C."/>
            <person name="Cheng J."/>
            <person name="Dai P."/>
            <person name="Han X."/>
            <person name="Huang E."/>
            <person name="Gao Y."/>
            <person name="Liu J."/>
            <person name="Shao H."/>
            <person name="Ye R."/>
            <person name="Li L."/>
            <person name="Wei W."/>
            <person name="Wang X."/>
            <person name="Wang C."/>
            <person name="Huo Q."/>
            <person name="Li W."/>
            <person name="Guo W."/>
            <person name="Chen H."/>
            <person name="Chen S."/>
            <person name="Zhou L."/>
            <person name="Zhou L."/>
            <person name="Ni X."/>
            <person name="Tian J."/>
            <person name="Zhou Y."/>
            <person name="Sheng Y."/>
            <person name="Liu T."/>
            <person name="Pan Y."/>
            <person name="Xia L."/>
            <person name="Li J."/>
            <person name="Zhao F."/>
            <person name="Cao W."/>
        </authorList>
    </citation>
    <scope>NUCLEOTIDE SEQUENCE</scope>
    <source>
        <strain evidence="1">Rmic-2018</strain>
        <tissue evidence="1">Larvae</tissue>
    </source>
</reference>
<comment type="caution">
    <text evidence="1">The sequence shown here is derived from an EMBL/GenBank/DDBJ whole genome shotgun (WGS) entry which is preliminary data.</text>
</comment>
<evidence type="ECO:0000313" key="2">
    <source>
        <dbReference type="Proteomes" id="UP000821866"/>
    </source>
</evidence>
<organism evidence="1 2">
    <name type="scientific">Rhipicephalus microplus</name>
    <name type="common">Cattle tick</name>
    <name type="synonym">Boophilus microplus</name>
    <dbReference type="NCBI Taxonomy" id="6941"/>
    <lineage>
        <taxon>Eukaryota</taxon>
        <taxon>Metazoa</taxon>
        <taxon>Ecdysozoa</taxon>
        <taxon>Arthropoda</taxon>
        <taxon>Chelicerata</taxon>
        <taxon>Arachnida</taxon>
        <taxon>Acari</taxon>
        <taxon>Parasitiformes</taxon>
        <taxon>Ixodida</taxon>
        <taxon>Ixodoidea</taxon>
        <taxon>Ixodidae</taxon>
        <taxon>Rhipicephalinae</taxon>
        <taxon>Rhipicephalus</taxon>
        <taxon>Boophilus</taxon>
    </lineage>
</organism>
<name>A0A9J6D262_RHIMP</name>
<proteinExistence type="predicted"/>
<gene>
    <name evidence="1" type="ORF">HPB51_026832</name>
</gene>
<accession>A0A9J6D262</accession>
<dbReference type="VEuPathDB" id="VectorBase:LOC119179194"/>
<sequence>MDDRLIGNYDLGTGLEYCVVLVCQKYILFQAYQECKERAKGETLLADIQVRRGAGALQSTRRVGPVISGRIYRFFVAMDQNAYFD</sequence>
<keyword evidence="2" id="KW-1185">Reference proteome</keyword>
<dbReference type="EMBL" id="JABSTU010001802">
    <property type="protein sequence ID" value="KAH7985428.1"/>
    <property type="molecule type" value="Genomic_DNA"/>
</dbReference>
<evidence type="ECO:0000313" key="1">
    <source>
        <dbReference type="EMBL" id="KAH7985428.1"/>
    </source>
</evidence>
<protein>
    <submittedName>
        <fullName evidence="1">Uncharacterized protein</fullName>
    </submittedName>
</protein>
<dbReference type="Pfam" id="PF21292">
    <property type="entry name" value="EME1-MUS81_C"/>
    <property type="match status" value="1"/>
</dbReference>
<dbReference type="AlphaFoldDB" id="A0A9J6D262"/>
<dbReference type="InterPro" id="IPR042530">
    <property type="entry name" value="EME1/EME2_C"/>
</dbReference>
<dbReference type="Proteomes" id="UP000821866">
    <property type="component" value="Unassembled WGS sequence"/>
</dbReference>
<dbReference type="Gene3D" id="1.10.150.670">
    <property type="entry name" value="Crossover junction endonuclease EME1, DNA-binding domain"/>
    <property type="match status" value="1"/>
</dbReference>